<comment type="caution">
    <text evidence="2">The sequence shown here is derived from an EMBL/GenBank/DDBJ whole genome shotgun (WGS) entry which is preliminary data.</text>
</comment>
<organism evidence="2 3">
    <name type="scientific">Legionella bononiensis</name>
    <dbReference type="NCBI Taxonomy" id="2793102"/>
    <lineage>
        <taxon>Bacteria</taxon>
        <taxon>Pseudomonadati</taxon>
        <taxon>Pseudomonadota</taxon>
        <taxon>Gammaproteobacteria</taxon>
        <taxon>Legionellales</taxon>
        <taxon>Legionellaceae</taxon>
        <taxon>Legionella</taxon>
    </lineage>
</organism>
<dbReference type="RefSeq" id="WP_203108930.1">
    <property type="nucleotide sequence ID" value="NZ_JADOBG010000010.1"/>
</dbReference>
<dbReference type="Proteomes" id="UP000809910">
    <property type="component" value="Unassembled WGS sequence"/>
</dbReference>
<sequence>MPRNTYPETITYFGQVIRSRLSMKSNFKIERKAMRILSFDDPDNFYLSPEKQELHALKYSEKLQTFVTSSDTFLINNQYNFILTCEQNPRLIVSESMHHSAMANGKKVLASGSLIFKDGYLTKITNHSGHYCPKDDEMLDIIKALHTASNGTLYEYYSYCTPEPLLYSVKELIHVDRFDQVTPIATDEVIHPDTGKREKSGYDFKMGSQALGSRNRFGAGLKSDRISVFEHIIKSRLTLFDSTEQPSSSSESSAQRPFTP</sequence>
<evidence type="ECO:0000313" key="2">
    <source>
        <dbReference type="EMBL" id="MBL7527627.1"/>
    </source>
</evidence>
<accession>A0ABS1WE60</accession>
<evidence type="ECO:0000313" key="3">
    <source>
        <dbReference type="Proteomes" id="UP000809910"/>
    </source>
</evidence>
<proteinExistence type="predicted"/>
<name>A0ABS1WE60_9GAMM</name>
<keyword evidence="3" id="KW-1185">Reference proteome</keyword>
<feature type="region of interest" description="Disordered" evidence="1">
    <location>
        <begin position="241"/>
        <end position="260"/>
    </location>
</feature>
<gene>
    <name evidence="2" type="ORF">I5282_13760</name>
</gene>
<reference evidence="2 3" key="1">
    <citation type="submission" date="2020-12" db="EMBL/GenBank/DDBJ databases">
        <title>WGS of Legionella: environmental sample.</title>
        <authorList>
            <person name="Cristino S."/>
            <person name="Girolamini L."/>
            <person name="Salaris S."/>
            <person name="Pascale M.R."/>
            <person name="Mazzotta M."/>
            <person name="Orsini M."/>
            <person name="Grottola A."/>
        </authorList>
    </citation>
    <scope>NUCLEOTIDE SEQUENCE [LARGE SCALE GENOMIC DNA]</scope>
    <source>
        <strain evidence="2 3">30cs62</strain>
    </source>
</reference>
<protein>
    <submittedName>
        <fullName evidence="2">Uncharacterized protein</fullName>
    </submittedName>
</protein>
<evidence type="ECO:0000256" key="1">
    <source>
        <dbReference type="SAM" id="MobiDB-lite"/>
    </source>
</evidence>
<dbReference type="EMBL" id="JADWVN010000026">
    <property type="protein sequence ID" value="MBL7527627.1"/>
    <property type="molecule type" value="Genomic_DNA"/>
</dbReference>